<dbReference type="PANTHER" id="PTHR34351:SF1">
    <property type="entry name" value="SLR1927 PROTEIN"/>
    <property type="match status" value="1"/>
</dbReference>
<feature type="transmembrane region" description="Helical" evidence="1">
    <location>
        <begin position="6"/>
        <end position="26"/>
    </location>
</feature>
<feature type="domain" description="DUF58" evidence="2">
    <location>
        <begin position="173"/>
        <end position="296"/>
    </location>
</feature>
<gene>
    <name evidence="3" type="ordered locus">Deipr_1367</name>
</gene>
<evidence type="ECO:0000313" key="3">
    <source>
        <dbReference type="EMBL" id="ADY26514.1"/>
    </source>
</evidence>
<dbReference type="Pfam" id="PF01882">
    <property type="entry name" value="DUF58"/>
    <property type="match status" value="1"/>
</dbReference>
<keyword evidence="1" id="KW-0812">Transmembrane</keyword>
<keyword evidence="1" id="KW-1133">Transmembrane helix</keyword>
<protein>
    <recommendedName>
        <fullName evidence="2">DUF58 domain-containing protein</fullName>
    </recommendedName>
</protein>
<dbReference type="AlphaFoldDB" id="F0RJ77"/>
<evidence type="ECO:0000256" key="1">
    <source>
        <dbReference type="SAM" id="Phobius"/>
    </source>
</evidence>
<dbReference type="InterPro" id="IPR002881">
    <property type="entry name" value="DUF58"/>
</dbReference>
<proteinExistence type="predicted"/>
<evidence type="ECO:0000313" key="4">
    <source>
        <dbReference type="Proteomes" id="UP000007718"/>
    </source>
</evidence>
<dbReference type="KEGG" id="dpt:Deipr_1367"/>
<keyword evidence="1" id="KW-0472">Membrane</keyword>
<dbReference type="eggNOG" id="COG1721">
    <property type="taxonomic scope" value="Bacteria"/>
</dbReference>
<reference evidence="4" key="1">
    <citation type="submission" date="2011-02" db="EMBL/GenBank/DDBJ databases">
        <title>The complete sequence of chromosome of Deinococcus proteolyticus DSM 20540.</title>
        <authorList>
            <consortium name="US DOE Joint Genome Institute (JGI-PGF)"/>
            <person name="Lucas S."/>
            <person name="Copeland A."/>
            <person name="Lapidus A."/>
            <person name="Bruce D."/>
            <person name="Goodwin L."/>
            <person name="Pitluck S."/>
            <person name="Kyrpides N."/>
            <person name="Mavromatis K."/>
            <person name="Pagani I."/>
            <person name="Ivanova N."/>
            <person name="Ovchinnikova G."/>
            <person name="Zeytun A."/>
            <person name="Detter J.C."/>
            <person name="Han C."/>
            <person name="Land M."/>
            <person name="Hauser L."/>
            <person name="Markowitz V."/>
            <person name="Cheng J.-F."/>
            <person name="Hugenholtz P."/>
            <person name="Woyke T."/>
            <person name="Wu D."/>
            <person name="Pukall R."/>
            <person name="Steenblock K."/>
            <person name="Brambilla E."/>
            <person name="Klenk H.-P."/>
            <person name="Eisen J.A."/>
        </authorList>
    </citation>
    <scope>NUCLEOTIDE SEQUENCE [LARGE SCALE GENOMIC DNA]</scope>
    <source>
        <strain evidence="4">ATCC 35074 / DSM 20540 / JCM 6276 / NBRC 101906 / NCIMB 13154 / VKM Ac-1939 / CCM 2703 / MRP</strain>
    </source>
</reference>
<organism evidence="3 4">
    <name type="scientific">Deinococcus proteolyticus (strain ATCC 35074 / DSM 20540 / JCM 6276 / NBRC 101906 / NCIMB 13154 / VKM Ac-1939 / CCM 2703 / MRP)</name>
    <dbReference type="NCBI Taxonomy" id="693977"/>
    <lineage>
        <taxon>Bacteria</taxon>
        <taxon>Thermotogati</taxon>
        <taxon>Deinococcota</taxon>
        <taxon>Deinococci</taxon>
        <taxon>Deinococcales</taxon>
        <taxon>Deinococcaceae</taxon>
        <taxon>Deinococcus</taxon>
    </lineage>
</organism>
<dbReference type="Proteomes" id="UP000007718">
    <property type="component" value="Chromosome"/>
</dbReference>
<sequence>MSAGLVSAFAWLLFLAALVALIWWLYREPPRVRLTRDLRPAGMVGQPQPLTVTAEIETRLPTRLVLEDPPPRAVVPGRPVVFGGLWQGRHTAHLDLSLQPNRRGVYRWEGAVLRWADPLGLFWRALPLDVPAGLEVYPQTHGVILPELLRPLLSEGQLSRSLGLSDPISLRGARPYVPGDAPGQIHWRLSARSLSVGGAGAVPMIRETERTAASSVTIYLDTGGNATYLESAVRLAASLAAQAWADGLPVSLATAHGQTPPGRAAEAHRAILRALAELEHDPAPPALRPPRPGTNLLVVTQFAPPELVAQALRARATASRVAIIALPEGFYLEPGEKPRKQWAGAPDTVRQLEKQAGVLAERGVLVFVLRGNQSVLRLG</sequence>
<keyword evidence="4" id="KW-1185">Reference proteome</keyword>
<dbReference type="STRING" id="693977.Deipr_1367"/>
<dbReference type="RefSeq" id="WP_013615123.1">
    <property type="nucleotide sequence ID" value="NC_015161.1"/>
</dbReference>
<reference evidence="3 4" key="2">
    <citation type="journal article" date="2012" name="Stand. Genomic Sci.">
        <title>Complete genome sequence of the orange-red pigmented, radioresistant Deinococcus proteolyticus type strain (MRP(T)).</title>
        <authorList>
            <person name="Copeland A."/>
            <person name="Zeytun A."/>
            <person name="Yassawong M."/>
            <person name="Nolan M."/>
            <person name="Lucas S."/>
            <person name="Hammon N."/>
            <person name="Deshpande S."/>
            <person name="Cheng J.F."/>
            <person name="Han C."/>
            <person name="Tapia R."/>
            <person name="Goodwin L.A."/>
            <person name="Pitluck S."/>
            <person name="Mavromatis K."/>
            <person name="Liolios K."/>
            <person name="Pagani I."/>
            <person name="Ivanova N."/>
            <person name="Mikhailova N."/>
            <person name="Pati A."/>
            <person name="Chen A."/>
            <person name="Palaniappan K."/>
            <person name="Land M."/>
            <person name="Hauser L."/>
            <person name="Jeffries C.D."/>
            <person name="Brambilla E.M."/>
            <person name="Rohde M."/>
            <person name="Sikorski J."/>
            <person name="Pukall R."/>
            <person name="Goker M."/>
            <person name="Detter J.C."/>
            <person name="Woyke T."/>
            <person name="Bristow J."/>
            <person name="Eisen J.A."/>
            <person name="Markowitz V."/>
            <person name="Hugenholtz P."/>
            <person name="Kyrpides N.C."/>
            <person name="Klenk H.P."/>
            <person name="Lapidus A."/>
        </authorList>
    </citation>
    <scope>NUCLEOTIDE SEQUENCE [LARGE SCALE GENOMIC DNA]</scope>
    <source>
        <strain evidence="4">ATCC 35074 / DSM 20540 / JCM 6276 / NBRC 101906 / NCIMB 13154 / VKM Ac-1939 / CCM 2703 / MRP</strain>
    </source>
</reference>
<dbReference type="EMBL" id="CP002536">
    <property type="protein sequence ID" value="ADY26514.1"/>
    <property type="molecule type" value="Genomic_DNA"/>
</dbReference>
<accession>F0RJ77</accession>
<dbReference type="PANTHER" id="PTHR34351">
    <property type="entry name" value="SLR1927 PROTEIN-RELATED"/>
    <property type="match status" value="1"/>
</dbReference>
<evidence type="ECO:0000259" key="2">
    <source>
        <dbReference type="Pfam" id="PF01882"/>
    </source>
</evidence>
<name>F0RJ77_DEIPM</name>
<dbReference type="HOGENOM" id="CLU_749659_0_0_0"/>